<organism evidence="2 3">
    <name type="scientific">Plasmodium fragile</name>
    <dbReference type="NCBI Taxonomy" id="5857"/>
    <lineage>
        <taxon>Eukaryota</taxon>
        <taxon>Sar</taxon>
        <taxon>Alveolata</taxon>
        <taxon>Apicomplexa</taxon>
        <taxon>Aconoidasida</taxon>
        <taxon>Haemosporida</taxon>
        <taxon>Plasmodiidae</taxon>
        <taxon>Plasmodium</taxon>
        <taxon>Plasmodium (Plasmodium)</taxon>
    </lineage>
</organism>
<reference evidence="2 3" key="1">
    <citation type="submission" date="2014-03" db="EMBL/GenBank/DDBJ databases">
        <title>The Genome Sequence of Plasmodium fragile nilgiri.</title>
        <authorList>
            <consortium name="The Broad Institute Genomics Platform"/>
            <consortium name="The Broad Institute Genome Sequencing Center for Infectious Disease"/>
            <person name="Neafsey D."/>
            <person name="Duraisingh M."/>
            <person name="Young S.K."/>
            <person name="Zeng Q."/>
            <person name="Gargeya S."/>
            <person name="Abouelleil A."/>
            <person name="Alvarado L."/>
            <person name="Chapman S.B."/>
            <person name="Gainer-Dewar J."/>
            <person name="Goldberg J."/>
            <person name="Griggs A."/>
            <person name="Gujja S."/>
            <person name="Hansen M."/>
            <person name="Howarth C."/>
            <person name="Imamovic A."/>
            <person name="Larimer J."/>
            <person name="Pearson M."/>
            <person name="Poon T.W."/>
            <person name="Priest M."/>
            <person name="Roberts A."/>
            <person name="Saif S."/>
            <person name="Shea T."/>
            <person name="Sykes S."/>
            <person name="Wortman J."/>
            <person name="Nusbaum C."/>
            <person name="Birren B."/>
        </authorList>
    </citation>
    <scope>NUCLEOTIDE SEQUENCE [LARGE SCALE GENOMIC DNA]</scope>
    <source>
        <strain evidence="3">nilgiri</strain>
    </source>
</reference>
<evidence type="ECO:0000313" key="3">
    <source>
        <dbReference type="Proteomes" id="UP000054561"/>
    </source>
</evidence>
<evidence type="ECO:0008006" key="4">
    <source>
        <dbReference type="Google" id="ProtNLM"/>
    </source>
</evidence>
<feature type="compositionally biased region" description="Polar residues" evidence="1">
    <location>
        <begin position="273"/>
        <end position="295"/>
    </location>
</feature>
<dbReference type="Proteomes" id="UP000054561">
    <property type="component" value="Unassembled WGS sequence"/>
</dbReference>
<feature type="region of interest" description="Disordered" evidence="1">
    <location>
        <begin position="264"/>
        <end position="346"/>
    </location>
</feature>
<dbReference type="OrthoDB" id="413467at2759"/>
<evidence type="ECO:0000256" key="1">
    <source>
        <dbReference type="SAM" id="MobiDB-lite"/>
    </source>
</evidence>
<feature type="compositionally biased region" description="Basic and acidic residues" evidence="1">
    <location>
        <begin position="311"/>
        <end position="322"/>
    </location>
</feature>
<feature type="compositionally biased region" description="Basic and acidic residues" evidence="1">
    <location>
        <begin position="386"/>
        <end position="402"/>
    </location>
</feature>
<accession>A0A0D9QLG8</accession>
<dbReference type="VEuPathDB" id="PlasmoDB:AK88_02790"/>
<dbReference type="Gene3D" id="2.60.40.1230">
    <property type="match status" value="1"/>
</dbReference>
<dbReference type="GeneID" id="24268104"/>
<dbReference type="SUPFAM" id="SSF49348">
    <property type="entry name" value="Clathrin adaptor appendage domain"/>
    <property type="match status" value="1"/>
</dbReference>
<feature type="region of interest" description="Disordered" evidence="1">
    <location>
        <begin position="365"/>
        <end position="479"/>
    </location>
</feature>
<dbReference type="OMA" id="SYRMQDM"/>
<feature type="compositionally biased region" description="Basic and acidic residues" evidence="1">
    <location>
        <begin position="460"/>
        <end position="479"/>
    </location>
</feature>
<proteinExistence type="predicted"/>
<sequence>MTICKSKYKNTGTEDDKLLFKTCTESTEYLHLYFRELKEHLITHRKYEELFNFCYVTLKNIKNPAISRTTALKVIGIAFTLNPKSADLPVSKDIITYAYKLLKRNKEGTNRKYITYFGHSTNKEKDSLVSESIHFFKITETIKAKKLFKDNKFINNIFRKIQKKKIFIEPGWSFSYTPLLSDFTNAKRELLELLETEFVSHGKVDQVYSNYIRCLNEVKEKTIEFLENGEYEPYCKFFDEMQEEDEINVRYESYLLSRPEFFKEKDHKDSHRGTSPSQKEQIKTKSSGTLLNNQVGYEEVNKRTSSMNRGVDTHSEVNKEKSVTSAVGSNNKKKTHEKGESKSLSKNITSSVTKFASSLVKNAPSGVAVSGGLEGNVNDEGVMFPEGDKMNQKKPPFDDGNKEAGTGGKSVAFAPTSKSLENHSGKGLGKTQTGASMDKDDEKENGKKKKITTSKKKKKEQNDEQCKEPPVFPDERTWPGDAQVDTKNKASLSKTVAFDLVGTEKASQDAKYAGKHQVAARDDHFNEKEIQIINEFNAYLNEGMGHMTQQQSAYQKECKEFNNYVHDGNNALWDSLIKKSNFYSIKEDFLNYNKFLKAKEKDTKEETLGDLLGMNKYIDLKKKKNKSRNKSKHRKMNPDELNCIINKFTDNLSPTRHFKNEQKKVPSQEQSGGMPFTTTPIETPLGIAQKQSDKRNSIVSSQMNDPTPISSCNKYFTKNDNISYVQDAVLKNGSLLLRDDNLEISLSQHYYGNNGLIKIYVKNKKLVNYYDVDIKISNKILFPLKIKFLNYEKMLCANATNCYEMAVKCMHMYKGFPLIKISYRMQDMFRKSIELRLPIPINKFMKNIKITKDVFVKFWNNENFNIYKKEKVIYKVDSVDTEQIVAMSCLGNALSVCYIEDTIYLSGCYADNASALDNYFVLVGIEVLKNKLKIICKSTNPTLSSAILFLIILILKKHDQV</sequence>
<keyword evidence="3" id="KW-1185">Reference proteome</keyword>
<protein>
    <recommendedName>
        <fullName evidence="4">Clathrin adaptor domain-containing protein</fullName>
    </recommendedName>
</protein>
<dbReference type="RefSeq" id="XP_012335836.1">
    <property type="nucleotide sequence ID" value="XM_012480413.1"/>
</dbReference>
<evidence type="ECO:0000313" key="2">
    <source>
        <dbReference type="EMBL" id="KJP87622.1"/>
    </source>
</evidence>
<gene>
    <name evidence="2" type="ORF">AK88_02790</name>
</gene>
<dbReference type="AlphaFoldDB" id="A0A0D9QLG8"/>
<feature type="compositionally biased region" description="Basic residues" evidence="1">
    <location>
        <begin position="446"/>
        <end position="459"/>
    </location>
</feature>
<name>A0A0D9QLG8_PLAFR</name>
<dbReference type="InterPro" id="IPR013041">
    <property type="entry name" value="Clathrin_app_Ig-like_sf"/>
</dbReference>
<dbReference type="EMBL" id="KQ001672">
    <property type="protein sequence ID" value="KJP87622.1"/>
    <property type="molecule type" value="Genomic_DNA"/>
</dbReference>